<dbReference type="InParanoid" id="A5DCH2"/>
<evidence type="ECO:0000256" key="4">
    <source>
        <dbReference type="ARBA" id="ARBA00022842"/>
    </source>
</evidence>
<feature type="domain" description="Nudix hydrolase" evidence="6">
    <location>
        <begin position="46"/>
        <end position="188"/>
    </location>
</feature>
<dbReference type="GO" id="GO:0006798">
    <property type="term" value="P:polyphosphate catabolic process"/>
    <property type="evidence" value="ECO:0007669"/>
    <property type="project" value="EnsemblFungi"/>
</dbReference>
<protein>
    <recommendedName>
        <fullName evidence="6">Nudix hydrolase domain-containing protein</fullName>
    </recommendedName>
</protein>
<dbReference type="GO" id="GO:0005634">
    <property type="term" value="C:nucleus"/>
    <property type="evidence" value="ECO:0007669"/>
    <property type="project" value="TreeGrafter"/>
</dbReference>
<dbReference type="GO" id="GO:1901909">
    <property type="term" value="P:diadenosine hexaphosphate catabolic process"/>
    <property type="evidence" value="ECO:0007669"/>
    <property type="project" value="TreeGrafter"/>
</dbReference>
<organism evidence="7 8">
    <name type="scientific">Meyerozyma guilliermondii (strain ATCC 6260 / CBS 566 / DSM 6381 / JCM 1539 / NBRC 10279 / NRRL Y-324)</name>
    <name type="common">Yeast</name>
    <name type="synonym">Candida guilliermondii</name>
    <dbReference type="NCBI Taxonomy" id="294746"/>
    <lineage>
        <taxon>Eukaryota</taxon>
        <taxon>Fungi</taxon>
        <taxon>Dikarya</taxon>
        <taxon>Ascomycota</taxon>
        <taxon>Saccharomycotina</taxon>
        <taxon>Pichiomycetes</taxon>
        <taxon>Debaryomycetaceae</taxon>
        <taxon>Meyerozyma</taxon>
    </lineage>
</organism>
<dbReference type="PROSITE" id="PS51462">
    <property type="entry name" value="NUDIX"/>
    <property type="match status" value="1"/>
</dbReference>
<evidence type="ECO:0000256" key="2">
    <source>
        <dbReference type="ARBA" id="ARBA00022723"/>
    </source>
</evidence>
<dbReference type="OMA" id="EDQWPEM"/>
<accession>A5DCH2</accession>
<evidence type="ECO:0000313" key="7">
    <source>
        <dbReference type="EMBL" id="EDK36879.2"/>
    </source>
</evidence>
<dbReference type="RefSeq" id="XP_001487600.2">
    <property type="nucleotide sequence ID" value="XM_001487550.1"/>
</dbReference>
<dbReference type="Gene3D" id="3.90.79.10">
    <property type="entry name" value="Nucleoside Triphosphate Pyrophosphohydrolase"/>
    <property type="match status" value="1"/>
</dbReference>
<dbReference type="GO" id="GO:1990174">
    <property type="term" value="F:phosphodiesterase decapping endonuclease activity"/>
    <property type="evidence" value="ECO:0007669"/>
    <property type="project" value="EnsemblFungi"/>
</dbReference>
<evidence type="ECO:0000256" key="1">
    <source>
        <dbReference type="ARBA" id="ARBA00001946"/>
    </source>
</evidence>
<dbReference type="EMBL" id="CH408155">
    <property type="protein sequence ID" value="EDK36879.2"/>
    <property type="molecule type" value="Genomic_DNA"/>
</dbReference>
<dbReference type="GO" id="GO:1901907">
    <property type="term" value="P:diadenosine pentaphosphate catabolic process"/>
    <property type="evidence" value="ECO:0007669"/>
    <property type="project" value="TreeGrafter"/>
</dbReference>
<name>A5DCH2_PICGU</name>
<dbReference type="FunCoup" id="A5DCH2">
    <property type="interactions" value="248"/>
</dbReference>
<keyword evidence="2" id="KW-0479">Metal-binding</keyword>
<dbReference type="eggNOG" id="KOG2839">
    <property type="taxonomic scope" value="Eukaryota"/>
</dbReference>
<feature type="compositionally biased region" description="Low complexity" evidence="5">
    <location>
        <begin position="15"/>
        <end position="29"/>
    </location>
</feature>
<dbReference type="GO" id="GO:0071543">
    <property type="term" value="P:diphosphoinositol polyphosphate metabolic process"/>
    <property type="evidence" value="ECO:0007669"/>
    <property type="project" value="TreeGrafter"/>
</dbReference>
<evidence type="ECO:0000256" key="3">
    <source>
        <dbReference type="ARBA" id="ARBA00022801"/>
    </source>
</evidence>
<dbReference type="InterPro" id="IPR047198">
    <property type="entry name" value="DDP-like_NUDIX"/>
</dbReference>
<keyword evidence="4" id="KW-0460">Magnesium</keyword>
<dbReference type="PANTHER" id="PTHR12629">
    <property type="entry name" value="DIPHOSPHOINOSITOL POLYPHOSPHATE PHOSPHOHYDROLASE"/>
    <property type="match status" value="1"/>
</dbReference>
<evidence type="ECO:0000259" key="6">
    <source>
        <dbReference type="PROSITE" id="PS51462"/>
    </source>
</evidence>
<evidence type="ECO:0000256" key="5">
    <source>
        <dbReference type="SAM" id="MobiDB-lite"/>
    </source>
</evidence>
<keyword evidence="3" id="KW-0378">Hydrolase</keyword>
<dbReference type="InterPro" id="IPR000086">
    <property type="entry name" value="NUDIX_hydrolase_dom"/>
</dbReference>
<dbReference type="STRING" id="294746.A5DCH2"/>
<dbReference type="Proteomes" id="UP000001997">
    <property type="component" value="Unassembled WGS sequence"/>
</dbReference>
<dbReference type="GO" id="GO:0008486">
    <property type="term" value="F:diphosphoinositol-polyphosphate diphosphatase activity"/>
    <property type="evidence" value="ECO:0007669"/>
    <property type="project" value="EnsemblFungi"/>
</dbReference>
<dbReference type="VEuPathDB" id="FungiDB:PGUG_00977"/>
<dbReference type="GO" id="GO:0005737">
    <property type="term" value="C:cytoplasm"/>
    <property type="evidence" value="ECO:0007669"/>
    <property type="project" value="TreeGrafter"/>
</dbReference>
<dbReference type="Pfam" id="PF00293">
    <property type="entry name" value="NUDIX"/>
    <property type="match status" value="1"/>
</dbReference>
<dbReference type="AlphaFoldDB" id="A5DCH2"/>
<dbReference type="OrthoDB" id="2011998at2759"/>
<reference evidence="7 8" key="1">
    <citation type="journal article" date="2009" name="Nature">
        <title>Evolution of pathogenicity and sexual reproduction in eight Candida genomes.</title>
        <authorList>
            <person name="Butler G."/>
            <person name="Rasmussen M.D."/>
            <person name="Lin M.F."/>
            <person name="Santos M.A."/>
            <person name="Sakthikumar S."/>
            <person name="Munro C.A."/>
            <person name="Rheinbay E."/>
            <person name="Grabherr M."/>
            <person name="Forche A."/>
            <person name="Reedy J.L."/>
            <person name="Agrafioti I."/>
            <person name="Arnaud M.B."/>
            <person name="Bates S."/>
            <person name="Brown A.J."/>
            <person name="Brunke S."/>
            <person name="Costanzo M.C."/>
            <person name="Fitzpatrick D.A."/>
            <person name="de Groot P.W."/>
            <person name="Harris D."/>
            <person name="Hoyer L.L."/>
            <person name="Hube B."/>
            <person name="Klis F.M."/>
            <person name="Kodira C."/>
            <person name="Lennard N."/>
            <person name="Logue M.E."/>
            <person name="Martin R."/>
            <person name="Neiman A.M."/>
            <person name="Nikolaou E."/>
            <person name="Quail M.A."/>
            <person name="Quinn J."/>
            <person name="Santos M.C."/>
            <person name="Schmitzberger F.F."/>
            <person name="Sherlock G."/>
            <person name="Shah P."/>
            <person name="Silverstein K.A."/>
            <person name="Skrzypek M.S."/>
            <person name="Soll D."/>
            <person name="Staggs R."/>
            <person name="Stansfield I."/>
            <person name="Stumpf M.P."/>
            <person name="Sudbery P.E."/>
            <person name="Srikantha T."/>
            <person name="Zeng Q."/>
            <person name="Berman J."/>
            <person name="Berriman M."/>
            <person name="Heitman J."/>
            <person name="Gow N.A."/>
            <person name="Lorenz M.C."/>
            <person name="Birren B.W."/>
            <person name="Kellis M."/>
            <person name="Cuomo C.A."/>
        </authorList>
    </citation>
    <scope>NUCLEOTIDE SEQUENCE [LARGE SCALE GENOMIC DNA]</scope>
    <source>
        <strain evidence="8">ATCC 6260 / CBS 566 / DSM 6381 / JCM 1539 / NBRC 10279 / NRRL Y-324</strain>
    </source>
</reference>
<dbReference type="KEGG" id="pgu:PGUG_00977"/>
<comment type="cofactor">
    <cofactor evidence="1">
        <name>Mg(2+)</name>
        <dbReference type="ChEBI" id="CHEBI:18420"/>
    </cofactor>
</comment>
<proteinExistence type="predicted"/>
<dbReference type="HOGENOM" id="CLU_037162_5_3_1"/>
<dbReference type="PANTHER" id="PTHR12629:SF0">
    <property type="entry name" value="DIPHOSPHOINOSITOL-POLYPHOSPHATE DIPHOSPHATASE"/>
    <property type="match status" value="1"/>
</dbReference>
<dbReference type="GO" id="GO:0034431">
    <property type="term" value="F:bis(5'-adenosyl)-hexaphosphatase activity"/>
    <property type="evidence" value="ECO:0007669"/>
    <property type="project" value="EnsemblFungi"/>
</dbReference>
<dbReference type="GO" id="GO:0000298">
    <property type="term" value="F:endopolyphosphatase activity"/>
    <property type="evidence" value="ECO:0007669"/>
    <property type="project" value="EnsemblFungi"/>
</dbReference>
<dbReference type="GeneID" id="5129250"/>
<dbReference type="GO" id="GO:0046872">
    <property type="term" value="F:metal ion binding"/>
    <property type="evidence" value="ECO:0007669"/>
    <property type="project" value="UniProtKB-KW"/>
</dbReference>
<dbReference type="CDD" id="cd04666">
    <property type="entry name" value="NUDIX_DIPP2_like_Nudt4"/>
    <property type="match status" value="1"/>
</dbReference>
<sequence length="199" mass="22796">MHHAQRAATYIEVDVNPTMNPNPNMPVKPTEARVGRENQRYNSETGARMVAGCICMDEAKERIIMISSIKHPDRWILPKGGIELDEGDEFVTTAVRETWEEAGCEGKILRKLPVVYDSRGKNAPTIKGSFDPSKVIPKTEFHFYDMVIDQLSQDWPESHKRQRRWCTYSEAKHELVKANRPELVSALESSAVRHDEEVY</sequence>
<dbReference type="SUPFAM" id="SSF55811">
    <property type="entry name" value="Nudix"/>
    <property type="match status" value="1"/>
</dbReference>
<dbReference type="GO" id="GO:0034432">
    <property type="term" value="F:bis(5'-adenosyl)-pentaphosphatase activity"/>
    <property type="evidence" value="ECO:0007669"/>
    <property type="project" value="EnsemblFungi"/>
</dbReference>
<feature type="region of interest" description="Disordered" evidence="5">
    <location>
        <begin position="15"/>
        <end position="35"/>
    </location>
</feature>
<gene>
    <name evidence="7" type="ORF">PGUG_00977</name>
</gene>
<dbReference type="GO" id="GO:1901911">
    <property type="term" value="P:adenosine 5'-(hexahydrogen pentaphosphate) catabolic process"/>
    <property type="evidence" value="ECO:0007669"/>
    <property type="project" value="TreeGrafter"/>
</dbReference>
<evidence type="ECO:0000313" key="8">
    <source>
        <dbReference type="Proteomes" id="UP000001997"/>
    </source>
</evidence>
<keyword evidence="8" id="KW-1185">Reference proteome</keyword>
<dbReference type="InterPro" id="IPR015797">
    <property type="entry name" value="NUDIX_hydrolase-like_dom_sf"/>
</dbReference>